<dbReference type="Proteomes" id="UP000271162">
    <property type="component" value="Unassembled WGS sequence"/>
</dbReference>
<dbReference type="EMBL" id="UYSL01011428">
    <property type="protein sequence ID" value="VDL68713.1"/>
    <property type="molecule type" value="Genomic_DNA"/>
</dbReference>
<accession>A0A0N4XRH1</accession>
<reference evidence="4" key="1">
    <citation type="submission" date="2017-02" db="UniProtKB">
        <authorList>
            <consortium name="WormBaseParasite"/>
        </authorList>
    </citation>
    <scope>IDENTIFICATION</scope>
</reference>
<keyword evidence="3" id="KW-1185">Reference proteome</keyword>
<name>A0A0N4XRH1_NIPBR</name>
<feature type="region of interest" description="Disordered" evidence="1">
    <location>
        <begin position="97"/>
        <end position="122"/>
    </location>
</feature>
<organism evidence="4">
    <name type="scientific">Nippostrongylus brasiliensis</name>
    <name type="common">Rat hookworm</name>
    <dbReference type="NCBI Taxonomy" id="27835"/>
    <lineage>
        <taxon>Eukaryota</taxon>
        <taxon>Metazoa</taxon>
        <taxon>Ecdysozoa</taxon>
        <taxon>Nematoda</taxon>
        <taxon>Chromadorea</taxon>
        <taxon>Rhabditida</taxon>
        <taxon>Rhabditina</taxon>
        <taxon>Rhabditomorpha</taxon>
        <taxon>Strongyloidea</taxon>
        <taxon>Heligmosomidae</taxon>
        <taxon>Nippostrongylus</taxon>
    </lineage>
</organism>
<evidence type="ECO:0000313" key="3">
    <source>
        <dbReference type="Proteomes" id="UP000271162"/>
    </source>
</evidence>
<gene>
    <name evidence="2" type="ORF">NBR_LOCUS5124</name>
</gene>
<dbReference type="AlphaFoldDB" id="A0A0N4XRH1"/>
<evidence type="ECO:0000313" key="2">
    <source>
        <dbReference type="EMBL" id="VDL68713.1"/>
    </source>
</evidence>
<evidence type="ECO:0000313" key="4">
    <source>
        <dbReference type="WBParaSite" id="NBR_0000512301-mRNA-1"/>
    </source>
</evidence>
<proteinExistence type="predicted"/>
<feature type="compositionally biased region" description="Basic residues" evidence="1">
    <location>
        <begin position="112"/>
        <end position="122"/>
    </location>
</feature>
<protein>
    <submittedName>
        <fullName evidence="4">WH2 domain-containing protein</fullName>
    </submittedName>
</protein>
<evidence type="ECO:0000256" key="1">
    <source>
        <dbReference type="SAM" id="MobiDB-lite"/>
    </source>
</evidence>
<dbReference type="WBParaSite" id="NBR_0000512301-mRNA-1">
    <property type="protein sequence ID" value="NBR_0000512301-mRNA-1"/>
    <property type="gene ID" value="NBR_0000512301"/>
</dbReference>
<reference evidence="2 3" key="2">
    <citation type="submission" date="2018-11" db="EMBL/GenBank/DDBJ databases">
        <authorList>
            <consortium name="Pathogen Informatics"/>
        </authorList>
    </citation>
    <scope>NUCLEOTIDE SEQUENCE [LARGE SCALE GENOMIC DNA]</scope>
</reference>
<dbReference type="STRING" id="27835.A0A0N4XRH1"/>
<sequence length="122" mass="13392">MVSCLEVLYIVLDADEKLWKVSERAKIIHVKESGLGQLAFSIVPCAAGFLPYPTVSVYSCNALSPRVGESWTEGVDILPGSLLPSFHRTEGKQIRVLASTQTEPEPVEPKKGLKHKLGKLFD</sequence>